<keyword evidence="7" id="KW-0961">Cell wall biogenesis/degradation</keyword>
<dbReference type="InterPro" id="IPR050386">
    <property type="entry name" value="Glycosyl_hydrolase_5"/>
</dbReference>
<evidence type="ECO:0000256" key="9">
    <source>
        <dbReference type="ARBA" id="ARBA00038929"/>
    </source>
</evidence>
<gene>
    <name evidence="13" type="ORF">GGI25_004396</name>
</gene>
<dbReference type="GO" id="GO:0009986">
    <property type="term" value="C:cell surface"/>
    <property type="evidence" value="ECO:0007669"/>
    <property type="project" value="TreeGrafter"/>
</dbReference>
<feature type="signal peptide" evidence="11">
    <location>
        <begin position="1"/>
        <end position="22"/>
    </location>
</feature>
<proteinExistence type="inferred from homology"/>
<dbReference type="AlphaFoldDB" id="A0A9W8G695"/>
<keyword evidence="3" id="KW-0964">Secreted</keyword>
<name>A0A9W8G695_9FUNG</name>
<organism evidence="13 14">
    <name type="scientific">Coemansia spiralis</name>
    <dbReference type="NCBI Taxonomy" id="417178"/>
    <lineage>
        <taxon>Eukaryota</taxon>
        <taxon>Fungi</taxon>
        <taxon>Fungi incertae sedis</taxon>
        <taxon>Zoopagomycota</taxon>
        <taxon>Kickxellomycotina</taxon>
        <taxon>Kickxellomycetes</taxon>
        <taxon>Kickxellales</taxon>
        <taxon>Kickxellaceae</taxon>
        <taxon>Coemansia</taxon>
    </lineage>
</organism>
<dbReference type="GO" id="GO:0009251">
    <property type="term" value="P:glucan catabolic process"/>
    <property type="evidence" value="ECO:0007669"/>
    <property type="project" value="TreeGrafter"/>
</dbReference>
<evidence type="ECO:0000256" key="1">
    <source>
        <dbReference type="ARBA" id="ARBA00004613"/>
    </source>
</evidence>
<comment type="subcellular location">
    <subcellularLocation>
        <location evidence="1">Secreted</location>
    </subcellularLocation>
</comment>
<reference evidence="13" key="1">
    <citation type="submission" date="2022-07" db="EMBL/GenBank/DDBJ databases">
        <title>Phylogenomic reconstructions and comparative analyses of Kickxellomycotina fungi.</title>
        <authorList>
            <person name="Reynolds N.K."/>
            <person name="Stajich J.E."/>
            <person name="Barry K."/>
            <person name="Grigoriev I.V."/>
            <person name="Crous P."/>
            <person name="Smith M.E."/>
        </authorList>
    </citation>
    <scope>NUCLEOTIDE SEQUENCE</scope>
    <source>
        <strain evidence="13">NRRL 3115</strain>
    </source>
</reference>
<feature type="chain" id="PRO_5040906812" description="glucan 1,3-beta-glucosidase" evidence="11">
    <location>
        <begin position="23"/>
        <end position="438"/>
    </location>
</feature>
<dbReference type="Proteomes" id="UP001151518">
    <property type="component" value="Unassembled WGS sequence"/>
</dbReference>
<dbReference type="Gene3D" id="3.20.20.80">
    <property type="entry name" value="Glycosidases"/>
    <property type="match status" value="1"/>
</dbReference>
<keyword evidence="6 10" id="KW-0326">Glycosidase</keyword>
<dbReference type="EMBL" id="JANBTW010000058">
    <property type="protein sequence ID" value="KAJ2674375.1"/>
    <property type="molecule type" value="Genomic_DNA"/>
</dbReference>
<comment type="similarity">
    <text evidence="2 10">Belongs to the glycosyl hydrolase 5 (cellulase A) family.</text>
</comment>
<dbReference type="InterPro" id="IPR017853">
    <property type="entry name" value="GH"/>
</dbReference>
<sequence length="438" mass="48949">MRLIRGLVAAVMAALLVTDTLGSPTPIYRRFGHGGGDIIRGVNLGGLFVLEPWITPSLFAQWEGNNPQVVDEWTYCAALGKSECLSRLQTHWASWVTESDIATIASLGLNHIRIPIGFWAFSVLPGEPYVQGQVPYLENIIQWAGNYNLNVVLDLHGVPGSQNGFDNSGRLGGIHWQDSQSNIDRSIQAVEGLANIAAKYPDIVDAIEIVNEPANWGLSMQGVVDYYKNAYTRLRSIASNTIMVIHDAFLSPSDWNSFNVPGWENVILDTHTYHVFVKDRLTLSRDGHLKATCQDAQNVYSFNPRLWTVTGEWSLAITDCAKWLNGFGKGARWDGTMQWEMNGPVYPGATCSGQDSISAWDSPTRIFFRQFAEAQMDAYEAGSGWFFWNFKTESADDWNYIKLAQNGLVPNPPTDRHYSRYSLGSNHWNITISSPWCN</sequence>
<dbReference type="Pfam" id="PF00150">
    <property type="entry name" value="Cellulase"/>
    <property type="match status" value="1"/>
</dbReference>
<dbReference type="PANTHER" id="PTHR31297">
    <property type="entry name" value="GLUCAN ENDO-1,6-BETA-GLUCOSIDASE B"/>
    <property type="match status" value="1"/>
</dbReference>
<evidence type="ECO:0000256" key="6">
    <source>
        <dbReference type="ARBA" id="ARBA00023295"/>
    </source>
</evidence>
<evidence type="ECO:0000256" key="2">
    <source>
        <dbReference type="ARBA" id="ARBA00005641"/>
    </source>
</evidence>
<comment type="caution">
    <text evidence="13">The sequence shown here is derived from an EMBL/GenBank/DDBJ whole genome shotgun (WGS) entry which is preliminary data.</text>
</comment>
<dbReference type="OrthoDB" id="62120at2759"/>
<accession>A0A9W8G695</accession>
<dbReference type="GO" id="GO:0005576">
    <property type="term" value="C:extracellular region"/>
    <property type="evidence" value="ECO:0007669"/>
    <property type="project" value="UniProtKB-SubCell"/>
</dbReference>
<evidence type="ECO:0000256" key="3">
    <source>
        <dbReference type="ARBA" id="ARBA00022525"/>
    </source>
</evidence>
<keyword evidence="4 11" id="KW-0732">Signal</keyword>
<evidence type="ECO:0000256" key="5">
    <source>
        <dbReference type="ARBA" id="ARBA00022801"/>
    </source>
</evidence>
<evidence type="ECO:0000256" key="4">
    <source>
        <dbReference type="ARBA" id="ARBA00022729"/>
    </source>
</evidence>
<dbReference type="EC" id="3.2.1.58" evidence="9"/>
<evidence type="ECO:0000313" key="14">
    <source>
        <dbReference type="Proteomes" id="UP001151518"/>
    </source>
</evidence>
<evidence type="ECO:0000256" key="8">
    <source>
        <dbReference type="ARBA" id="ARBA00036824"/>
    </source>
</evidence>
<comment type="catalytic activity">
    <reaction evidence="8">
        <text>Successive hydrolysis of beta-D-glucose units from the non-reducing ends of (1-&gt;3)-beta-D-glucans, releasing alpha-glucose.</text>
        <dbReference type="EC" id="3.2.1.58"/>
    </reaction>
</comment>
<dbReference type="GO" id="GO:0071555">
    <property type="term" value="P:cell wall organization"/>
    <property type="evidence" value="ECO:0007669"/>
    <property type="project" value="UniProtKB-KW"/>
</dbReference>
<evidence type="ECO:0000256" key="11">
    <source>
        <dbReference type="SAM" id="SignalP"/>
    </source>
</evidence>
<dbReference type="GO" id="GO:0004338">
    <property type="term" value="F:glucan exo-1,3-beta-glucosidase activity"/>
    <property type="evidence" value="ECO:0007669"/>
    <property type="project" value="UniProtKB-EC"/>
</dbReference>
<protein>
    <recommendedName>
        <fullName evidence="9">glucan 1,3-beta-glucosidase</fullName>
        <ecNumber evidence="9">3.2.1.58</ecNumber>
    </recommendedName>
</protein>
<dbReference type="SUPFAM" id="SSF51445">
    <property type="entry name" value="(Trans)glycosidases"/>
    <property type="match status" value="1"/>
</dbReference>
<evidence type="ECO:0000256" key="7">
    <source>
        <dbReference type="ARBA" id="ARBA00023316"/>
    </source>
</evidence>
<evidence type="ECO:0000256" key="10">
    <source>
        <dbReference type="RuleBase" id="RU361153"/>
    </source>
</evidence>
<dbReference type="InterPro" id="IPR001547">
    <property type="entry name" value="Glyco_hydro_5"/>
</dbReference>
<evidence type="ECO:0000259" key="12">
    <source>
        <dbReference type="Pfam" id="PF00150"/>
    </source>
</evidence>
<dbReference type="PANTHER" id="PTHR31297:SF1">
    <property type="entry name" value="GLUCAN 1,3-BETA-GLUCOSIDASE I_II-RELATED"/>
    <property type="match status" value="1"/>
</dbReference>
<evidence type="ECO:0000313" key="13">
    <source>
        <dbReference type="EMBL" id="KAJ2674375.1"/>
    </source>
</evidence>
<keyword evidence="5 10" id="KW-0378">Hydrolase</keyword>
<feature type="domain" description="Glycoside hydrolase family 5" evidence="12">
    <location>
        <begin position="85"/>
        <end position="277"/>
    </location>
</feature>